<dbReference type="SMART" id="SM00434">
    <property type="entry name" value="TOP4c"/>
    <property type="match status" value="1"/>
</dbReference>
<dbReference type="FunFam" id="3.90.199.10:FF:000002">
    <property type="entry name" value="DNA topoisomerase 2"/>
    <property type="match status" value="1"/>
</dbReference>
<dbReference type="FunFam" id="3.30.1490.30:FF:000001">
    <property type="entry name" value="DNA topoisomerase 2"/>
    <property type="match status" value="1"/>
</dbReference>
<keyword evidence="14" id="KW-0539">Nucleus</keyword>
<dbReference type="Gene3D" id="3.90.199.10">
    <property type="entry name" value="Topoisomerase II, domain 5"/>
    <property type="match status" value="1"/>
</dbReference>
<comment type="subunit">
    <text evidence="16">Homodimer.</text>
</comment>
<dbReference type="Gene3D" id="3.30.1360.40">
    <property type="match status" value="1"/>
</dbReference>
<reference evidence="21" key="1">
    <citation type="submission" date="2020-04" db="EMBL/GenBank/DDBJ databases">
        <authorList>
            <person name="Alioto T."/>
            <person name="Alioto T."/>
            <person name="Gomez Garrido J."/>
        </authorList>
    </citation>
    <scope>NUCLEOTIDE SEQUENCE</scope>
    <source>
        <strain evidence="21">A484AB</strain>
    </source>
</reference>
<evidence type="ECO:0000256" key="13">
    <source>
        <dbReference type="ARBA" id="ARBA00023235"/>
    </source>
</evidence>
<evidence type="ECO:0000256" key="4">
    <source>
        <dbReference type="ARBA" id="ARBA00001946"/>
    </source>
</evidence>
<feature type="compositionally biased region" description="Low complexity" evidence="18">
    <location>
        <begin position="1115"/>
        <end position="1127"/>
    </location>
</feature>
<feature type="compositionally biased region" description="Basic residues" evidence="18">
    <location>
        <begin position="1338"/>
        <end position="1354"/>
    </location>
</feature>
<dbReference type="GO" id="GO:0006265">
    <property type="term" value="P:DNA topological change"/>
    <property type="evidence" value="ECO:0007669"/>
    <property type="project" value="UniProtKB-UniRule"/>
</dbReference>
<dbReference type="InterPro" id="IPR031660">
    <property type="entry name" value="TOPRIM_C"/>
</dbReference>
<dbReference type="FunFam" id="3.30.1360.40:FF:000003">
    <property type="entry name" value="DNA topoisomerase 2"/>
    <property type="match status" value="1"/>
</dbReference>
<feature type="compositionally biased region" description="Low complexity" evidence="18">
    <location>
        <begin position="1290"/>
        <end position="1312"/>
    </location>
</feature>
<comment type="caution">
    <text evidence="21">The sequence shown here is derived from an EMBL/GenBank/DDBJ whole genome shotgun (WGS) entry which is preliminary data.</text>
</comment>
<evidence type="ECO:0000256" key="5">
    <source>
        <dbReference type="ARBA" id="ARBA00004123"/>
    </source>
</evidence>
<dbReference type="CDD" id="cd03365">
    <property type="entry name" value="TOPRIM_TopoIIA"/>
    <property type="match status" value="1"/>
</dbReference>
<dbReference type="PANTHER" id="PTHR10169">
    <property type="entry name" value="DNA TOPOISOMERASE/GYRASE"/>
    <property type="match status" value="1"/>
</dbReference>
<dbReference type="SMART" id="SM00433">
    <property type="entry name" value="TOP2c"/>
    <property type="match status" value="1"/>
</dbReference>
<evidence type="ECO:0000256" key="9">
    <source>
        <dbReference type="ARBA" id="ARBA00022840"/>
    </source>
</evidence>
<dbReference type="Pfam" id="PF00204">
    <property type="entry name" value="DNA_gyraseB"/>
    <property type="match status" value="1"/>
</dbReference>
<dbReference type="Pfam" id="PF01751">
    <property type="entry name" value="Toprim"/>
    <property type="match status" value="1"/>
</dbReference>
<accession>A0A6S7G3P7</accession>
<dbReference type="PROSITE" id="PS50880">
    <property type="entry name" value="TOPRIM"/>
    <property type="match status" value="1"/>
</dbReference>
<dbReference type="Pfam" id="PF02518">
    <property type="entry name" value="HATPase_c"/>
    <property type="match status" value="1"/>
</dbReference>
<keyword evidence="11 15" id="KW-0799">Topoisomerase</keyword>
<dbReference type="Gene3D" id="3.30.1490.30">
    <property type="match status" value="1"/>
</dbReference>
<evidence type="ECO:0000259" key="19">
    <source>
        <dbReference type="PROSITE" id="PS50880"/>
    </source>
</evidence>
<evidence type="ECO:0000256" key="8">
    <source>
        <dbReference type="ARBA" id="ARBA00022741"/>
    </source>
</evidence>
<dbReference type="GO" id="GO:0000712">
    <property type="term" value="P:resolution of meiotic recombination intermediates"/>
    <property type="evidence" value="ECO:0007669"/>
    <property type="project" value="TreeGrafter"/>
</dbReference>
<dbReference type="InterPro" id="IPR001154">
    <property type="entry name" value="TopoII_euk"/>
</dbReference>
<dbReference type="FunFam" id="3.40.50.670:FF:000001">
    <property type="entry name" value="DNA topoisomerase 2"/>
    <property type="match status" value="2"/>
</dbReference>
<keyword evidence="10" id="KW-0460">Magnesium</keyword>
<dbReference type="InterPro" id="IPR013757">
    <property type="entry name" value="Topo_IIA_A_a_sf"/>
</dbReference>
<dbReference type="InterPro" id="IPR013759">
    <property type="entry name" value="Topo_IIA_B_C"/>
</dbReference>
<feature type="coiled-coil region" evidence="17">
    <location>
        <begin position="1140"/>
        <end position="1167"/>
    </location>
</feature>
<gene>
    <name evidence="21" type="ORF">PACLA_8A031978</name>
</gene>
<name>A0A6S7G3P7_PARCT</name>
<dbReference type="GO" id="GO:0003918">
    <property type="term" value="F:DNA topoisomerase type II (double strand cut, ATP-hydrolyzing) activity"/>
    <property type="evidence" value="ECO:0007669"/>
    <property type="project" value="UniProtKB-UniRule"/>
</dbReference>
<dbReference type="SUPFAM" id="SSF55874">
    <property type="entry name" value="ATPase domain of HSP90 chaperone/DNA topoisomerase II/histidine kinase"/>
    <property type="match status" value="1"/>
</dbReference>
<dbReference type="SUPFAM" id="SSF56719">
    <property type="entry name" value="Type II DNA topoisomerase"/>
    <property type="match status" value="1"/>
</dbReference>
<dbReference type="Gene3D" id="3.30.230.10">
    <property type="match status" value="1"/>
</dbReference>
<feature type="region of interest" description="Disordered" evidence="18">
    <location>
        <begin position="1191"/>
        <end position="1268"/>
    </location>
</feature>
<feature type="domain" description="Topo IIA-type catalytic" evidence="20">
    <location>
        <begin position="717"/>
        <end position="1177"/>
    </location>
</feature>
<dbReference type="InterPro" id="IPR002205">
    <property type="entry name" value="Topo_IIA_dom_A"/>
</dbReference>
<evidence type="ECO:0000256" key="14">
    <source>
        <dbReference type="ARBA" id="ARBA00023242"/>
    </source>
</evidence>
<comment type="cofactor">
    <cofactor evidence="3">
        <name>Mn(2+)</name>
        <dbReference type="ChEBI" id="CHEBI:29035"/>
    </cofactor>
</comment>
<evidence type="ECO:0000256" key="16">
    <source>
        <dbReference type="RuleBase" id="RU362094"/>
    </source>
</evidence>
<evidence type="ECO:0000313" key="22">
    <source>
        <dbReference type="Proteomes" id="UP001152795"/>
    </source>
</evidence>
<dbReference type="Gene3D" id="3.40.50.670">
    <property type="match status" value="1"/>
</dbReference>
<evidence type="ECO:0000259" key="20">
    <source>
        <dbReference type="PROSITE" id="PS52040"/>
    </source>
</evidence>
<keyword evidence="13 15" id="KW-0413">Isomerase</keyword>
<keyword evidence="8 16" id="KW-0547">Nucleotide-binding</keyword>
<feature type="region of interest" description="Disordered" evidence="18">
    <location>
        <begin position="1"/>
        <end position="27"/>
    </location>
</feature>
<keyword evidence="7" id="KW-0479">Metal-binding</keyword>
<dbReference type="CDD" id="cd03481">
    <property type="entry name" value="TopoIIA_Trans_ScTopoIIA"/>
    <property type="match status" value="1"/>
</dbReference>
<dbReference type="InterPro" id="IPR034157">
    <property type="entry name" value="TOPRIM_TopoII"/>
</dbReference>
<dbReference type="Gene3D" id="1.10.268.10">
    <property type="entry name" value="Topoisomerase, domain 3"/>
    <property type="match status" value="1"/>
</dbReference>
<feature type="compositionally biased region" description="Low complexity" evidence="18">
    <location>
        <begin position="1366"/>
        <end position="1377"/>
    </location>
</feature>
<proteinExistence type="inferred from homology"/>
<dbReference type="EMBL" id="CACRXK020000556">
    <property type="protein sequence ID" value="CAB3982936.1"/>
    <property type="molecule type" value="Genomic_DNA"/>
</dbReference>
<dbReference type="InterPro" id="IPR020568">
    <property type="entry name" value="Ribosomal_Su5_D2-typ_SF"/>
</dbReference>
<evidence type="ECO:0000256" key="12">
    <source>
        <dbReference type="ARBA" id="ARBA00023125"/>
    </source>
</evidence>
<dbReference type="Gene3D" id="3.30.565.10">
    <property type="entry name" value="Histidine kinase-like ATPase, C-terminal domain"/>
    <property type="match status" value="1"/>
</dbReference>
<evidence type="ECO:0000256" key="10">
    <source>
        <dbReference type="ARBA" id="ARBA00022842"/>
    </source>
</evidence>
<dbReference type="InterPro" id="IPR036890">
    <property type="entry name" value="HATPase_C_sf"/>
</dbReference>
<dbReference type="CDD" id="cd00187">
    <property type="entry name" value="TOP4c"/>
    <property type="match status" value="1"/>
</dbReference>
<dbReference type="Pfam" id="PF16898">
    <property type="entry name" value="TOPRIM_C"/>
    <property type="match status" value="1"/>
</dbReference>
<dbReference type="GO" id="GO:0005634">
    <property type="term" value="C:nucleus"/>
    <property type="evidence" value="ECO:0007669"/>
    <property type="project" value="UniProtKB-SubCell"/>
</dbReference>
<evidence type="ECO:0000256" key="15">
    <source>
        <dbReference type="PROSITE-ProRule" id="PRU01384"/>
    </source>
</evidence>
<dbReference type="InterPro" id="IPR018522">
    <property type="entry name" value="TopoIIA_CS"/>
</dbReference>
<dbReference type="GO" id="GO:0000819">
    <property type="term" value="P:sister chromatid segregation"/>
    <property type="evidence" value="ECO:0007669"/>
    <property type="project" value="TreeGrafter"/>
</dbReference>
<dbReference type="SUPFAM" id="SSF54211">
    <property type="entry name" value="Ribosomal protein S5 domain 2-like"/>
    <property type="match status" value="1"/>
</dbReference>
<comment type="function">
    <text evidence="16">Control of topological states of DNA by transient breakage and subsequent rejoining of DNA strands. Topoisomerase II makes double-strand breaks.</text>
</comment>
<dbReference type="Pfam" id="PF00521">
    <property type="entry name" value="DNA_topoisoIV"/>
    <property type="match status" value="1"/>
</dbReference>
<evidence type="ECO:0000313" key="21">
    <source>
        <dbReference type="EMBL" id="CAB3982936.1"/>
    </source>
</evidence>
<organism evidence="21 22">
    <name type="scientific">Paramuricea clavata</name>
    <name type="common">Red gorgonian</name>
    <name type="synonym">Violescent sea-whip</name>
    <dbReference type="NCBI Taxonomy" id="317549"/>
    <lineage>
        <taxon>Eukaryota</taxon>
        <taxon>Metazoa</taxon>
        <taxon>Cnidaria</taxon>
        <taxon>Anthozoa</taxon>
        <taxon>Octocorallia</taxon>
        <taxon>Malacalcyonacea</taxon>
        <taxon>Plexauridae</taxon>
        <taxon>Paramuricea</taxon>
    </lineage>
</organism>
<dbReference type="FunFam" id="3.30.230.10:FF:000008">
    <property type="entry name" value="DNA topoisomerase 2"/>
    <property type="match status" value="1"/>
</dbReference>
<evidence type="ECO:0000256" key="1">
    <source>
        <dbReference type="ARBA" id="ARBA00000185"/>
    </source>
</evidence>
<comment type="catalytic activity">
    <reaction evidence="1 15 16">
        <text>ATP-dependent breakage, passage and rejoining of double-stranded DNA.</text>
        <dbReference type="EC" id="5.6.2.2"/>
    </reaction>
</comment>
<dbReference type="GO" id="GO:0046872">
    <property type="term" value="F:metal ion binding"/>
    <property type="evidence" value="ECO:0007669"/>
    <property type="project" value="UniProtKB-KW"/>
</dbReference>
<dbReference type="InterPro" id="IPR001241">
    <property type="entry name" value="Topo_IIA"/>
</dbReference>
<dbReference type="PROSITE" id="PS52040">
    <property type="entry name" value="TOPO_IIA"/>
    <property type="match status" value="1"/>
</dbReference>
<comment type="cofactor">
    <cofactor evidence="4">
        <name>Mg(2+)</name>
        <dbReference type="ChEBI" id="CHEBI:18420"/>
    </cofactor>
</comment>
<dbReference type="GO" id="GO:0003677">
    <property type="term" value="F:DNA binding"/>
    <property type="evidence" value="ECO:0007669"/>
    <property type="project" value="UniProtKB-UniRule"/>
</dbReference>
<dbReference type="InterPro" id="IPR006171">
    <property type="entry name" value="TOPRIM_dom"/>
</dbReference>
<comment type="cofactor">
    <cofactor evidence="2">
        <name>Ca(2+)</name>
        <dbReference type="ChEBI" id="CHEBI:29108"/>
    </cofactor>
</comment>
<sequence length="1465" mass="165594">MGDCTSPLQEKSMNTDADKKQKKSNKRLSVERIYQKKTQLEHILLRPDAYIGSVEPTRQQMWVWDDERKCMVNREISFVPGLYKIFDEILVNAADNKQRDPRMNFIKIHIDPETSMISVHNNGRGIPIEMHRDEKMYVPSMIFGHLLTSSNYDDSQRKVTGGRNGYGAKLCNIYSTEFTVETVCDNKHFKQTWKTNMTKTKEPKIKETDRNDYTSITYYPDLAKFKMEKLDNDTVALLMKRAYDIAGCVRGVNVYLNGKKLPVSTFRDYMELYLKDGNDPDDESECERKIVHEKVNGRWEVAVTLSNKGFQQASFVNSIATTKGGTHVNYVVDQVVEKLVAIIKRKLGKGSVAIKPFQIKNHLWVFINCLVENPAFDSQTKENMTLRAKAFGSECILGDKFVKGVTTCGVVENILDWVKVKTQSQLKKNSGSKHSKLKGIPKLDDANDAGSKNSIDCTLILTEGDSAKTLAVSGLGVVGRDRYGVFPLRGKLLNVREASHKQLMENAEINNIVKIMGLQYGKKYRTVDDMKSLRYGRLMIMTDQDQDGSHIKGLLINFIHHNWPDLLRLPFLEEFITPIVKASKGKEEIAFYSIPEFEEWKTTTTNAKSWKIKYYKGLGTSTPKEAKEYFADMDRHRILFDYSGIADDEAISLAFSRKKVSERKEWLTNQLEERKIRKEAGLPELYLYGPGTKRITYTDFVNKELILFSNADNERSIPCMVDGLKPGQRKVLFTCFKRNDKREVKVAQLSGSVAELSAYHHGEQSLAMTIVNLAQNFVGSNNLNLLMPIGQFGTRIYGGKDSASARYIFTKLSPLARLVFPQHDDNVLNFLVEDNQLIEPDWYCPIIPMALVNGADGIGTGYSTKIPNFDVRELAQYVKDILQDREPQALHPSYKNFTGDINQIDHQKYESLGHAAVLDEKTVEITELPVGTWTQNYKESTLEVMLHGSAKYKGCITDYKEYNTDIKVNFQVTMAEEDLAATENQGLMKKFNLSSSINLSNMVMFDAFGAIKKFDNVDQIIREYYAIRLNCYVKRKEFLEGMLSAEAERLTAQARFILEKIDGIIIIENKKDRVIVMKLVERGYPSDPVKIWKEDQKQNNVIIQETTDDEDSRSETSSVSSTSSSSSGPDYGYLLNMAIRSLSEEKKDELLKQRDNKRSELEILRRKTPKDLWLEDLDVFLEQLEVVEAQEREDAEAGSKVVSKNKSGKSGKASRSRKAAATKPKTHKNTIEKAFGKQTAKAKTSEKEIPKEEKPKEDWGFSDDSENHDMLSLTERLALKKYEDTSDAASSVSSKQVGKKSTSASEATSSSAVFGSNAKKSKAKETSDSESSVASKTSKSKAKKLKSPAKRKPAKKDIIDIESDSSVDSTVATVSKPPAKKAKTMTKAKASAAPKRTRELLCSSDEDDNDADNKPVSPVKRPARRQKTAVKYDIDDDDEAMSENQSSAEEDWMNEDDDDDSDFDI</sequence>
<keyword evidence="12 15" id="KW-0238">DNA-binding</keyword>
<dbReference type="PANTHER" id="PTHR10169:SF38">
    <property type="entry name" value="DNA TOPOISOMERASE 2"/>
    <property type="match status" value="1"/>
</dbReference>
<dbReference type="GO" id="GO:0005524">
    <property type="term" value="F:ATP binding"/>
    <property type="evidence" value="ECO:0007669"/>
    <property type="project" value="UniProtKB-UniRule"/>
</dbReference>
<dbReference type="Proteomes" id="UP001152795">
    <property type="component" value="Unassembled WGS sequence"/>
</dbReference>
<keyword evidence="17" id="KW-0175">Coiled coil</keyword>
<dbReference type="InterPro" id="IPR013758">
    <property type="entry name" value="Topo_IIA_A/C_ab"/>
</dbReference>
<dbReference type="PROSITE" id="PS00177">
    <property type="entry name" value="TOPOISOMERASE_II"/>
    <property type="match status" value="1"/>
</dbReference>
<feature type="region of interest" description="Disordered" evidence="18">
    <location>
        <begin position="1103"/>
        <end position="1131"/>
    </location>
</feature>
<feature type="compositionally biased region" description="Basic residues" evidence="18">
    <location>
        <begin position="1206"/>
        <end position="1228"/>
    </location>
</feature>
<evidence type="ECO:0000256" key="2">
    <source>
        <dbReference type="ARBA" id="ARBA00001913"/>
    </source>
</evidence>
<protein>
    <recommendedName>
        <fullName evidence="16">DNA topoisomerase 2</fullName>
        <ecNumber evidence="16">5.6.2.2</ecNumber>
    </recommendedName>
</protein>
<dbReference type="InterPro" id="IPR014721">
    <property type="entry name" value="Ribsml_uS5_D2-typ_fold_subgr"/>
</dbReference>
<dbReference type="InterPro" id="IPR050634">
    <property type="entry name" value="DNA_Topoisomerase_II"/>
</dbReference>
<dbReference type="EC" id="5.6.2.2" evidence="16"/>
<evidence type="ECO:0000256" key="6">
    <source>
        <dbReference type="ARBA" id="ARBA00011080"/>
    </source>
</evidence>
<dbReference type="InterPro" id="IPR013760">
    <property type="entry name" value="Topo_IIA-like_dom_sf"/>
</dbReference>
<evidence type="ECO:0000256" key="18">
    <source>
        <dbReference type="SAM" id="MobiDB-lite"/>
    </source>
</evidence>
<comment type="subcellular location">
    <subcellularLocation>
        <location evidence="5">Nucleus</location>
    </subcellularLocation>
</comment>
<dbReference type="CDD" id="cd16930">
    <property type="entry name" value="HATPase_TopII-like"/>
    <property type="match status" value="1"/>
</dbReference>
<keyword evidence="22" id="KW-1185">Reference proteome</keyword>
<evidence type="ECO:0000256" key="3">
    <source>
        <dbReference type="ARBA" id="ARBA00001936"/>
    </source>
</evidence>
<feature type="active site" description="O-(5'-phospho-DNA)-tyrosine intermediate" evidence="15">
    <location>
        <position position="807"/>
    </location>
</feature>
<dbReference type="InterPro" id="IPR003594">
    <property type="entry name" value="HATPase_dom"/>
</dbReference>
<dbReference type="FunFam" id="1.10.268.10:FF:000002">
    <property type="entry name" value="DNA topoisomerase 2"/>
    <property type="match status" value="1"/>
</dbReference>
<feature type="region of interest" description="Disordered" evidence="18">
    <location>
        <begin position="1283"/>
        <end position="1465"/>
    </location>
</feature>
<dbReference type="PRINTS" id="PR01158">
    <property type="entry name" value="TOPISMRASEII"/>
</dbReference>
<feature type="compositionally biased region" description="Polar residues" evidence="18">
    <location>
        <begin position="1"/>
        <end position="15"/>
    </location>
</feature>
<evidence type="ECO:0000256" key="7">
    <source>
        <dbReference type="ARBA" id="ARBA00022723"/>
    </source>
</evidence>
<evidence type="ECO:0000256" key="17">
    <source>
        <dbReference type="SAM" id="Coils"/>
    </source>
</evidence>
<feature type="compositionally biased region" description="Acidic residues" evidence="18">
    <location>
        <begin position="1448"/>
        <end position="1465"/>
    </location>
</feature>
<dbReference type="PRINTS" id="PR00418">
    <property type="entry name" value="TPI2FAMILY"/>
</dbReference>
<feature type="compositionally biased region" description="Basic and acidic residues" evidence="18">
    <location>
        <begin position="1243"/>
        <end position="1268"/>
    </location>
</feature>
<keyword evidence="9 16" id="KW-0067">ATP-binding</keyword>
<comment type="similarity">
    <text evidence="6 16">Belongs to the type II topoisomerase family.</text>
</comment>
<feature type="domain" description="Toprim" evidence="19">
    <location>
        <begin position="457"/>
        <end position="574"/>
    </location>
</feature>
<dbReference type="InterPro" id="IPR013506">
    <property type="entry name" value="Topo_IIA_bsu_dom2"/>
</dbReference>
<dbReference type="OrthoDB" id="276498at2759"/>
<evidence type="ECO:0000256" key="11">
    <source>
        <dbReference type="ARBA" id="ARBA00023029"/>
    </source>
</evidence>
<dbReference type="FunFam" id="3.30.565.10:FF:000004">
    <property type="entry name" value="DNA topoisomerase 2"/>
    <property type="match status" value="1"/>
</dbReference>